<dbReference type="Proteomes" id="UP000001646">
    <property type="component" value="Unplaced"/>
</dbReference>
<evidence type="ECO:0000313" key="5">
    <source>
        <dbReference type="Proteomes" id="UP000001646"/>
    </source>
</evidence>
<dbReference type="PANTHER" id="PTHR45080:SF8">
    <property type="entry name" value="IG-LIKE DOMAIN-CONTAINING PROTEIN"/>
    <property type="match status" value="1"/>
</dbReference>
<dbReference type="FunFam" id="2.60.40.10:FF:000022">
    <property type="entry name" value="Cardiac titin"/>
    <property type="match status" value="2"/>
</dbReference>
<reference evidence="4" key="3">
    <citation type="submission" date="2025-09" db="UniProtKB">
        <authorList>
            <consortium name="Ensembl"/>
        </authorList>
    </citation>
    <scope>IDENTIFICATION</scope>
</reference>
<keyword evidence="2" id="KW-1015">Disulfide bond</keyword>
<dbReference type="InterPro" id="IPR013783">
    <property type="entry name" value="Ig-like_fold"/>
</dbReference>
<evidence type="ECO:0000259" key="3">
    <source>
        <dbReference type="PROSITE" id="PS50835"/>
    </source>
</evidence>
<dbReference type="AlphaFoldDB" id="A0A803TTC6"/>
<evidence type="ECO:0000256" key="1">
    <source>
        <dbReference type="ARBA" id="ARBA00022729"/>
    </source>
</evidence>
<dbReference type="PANTHER" id="PTHR45080">
    <property type="entry name" value="CONTACTIN 5"/>
    <property type="match status" value="1"/>
</dbReference>
<accession>A0A803TTC6</accession>
<dbReference type="CDD" id="cd00096">
    <property type="entry name" value="Ig"/>
    <property type="match status" value="1"/>
</dbReference>
<keyword evidence="5" id="KW-1185">Reference proteome</keyword>
<dbReference type="SMART" id="SM00408">
    <property type="entry name" value="IGc2"/>
    <property type="match status" value="2"/>
</dbReference>
<dbReference type="Pfam" id="PF07679">
    <property type="entry name" value="I-set"/>
    <property type="match status" value="2"/>
</dbReference>
<dbReference type="SUPFAM" id="SSF48726">
    <property type="entry name" value="Immunoglobulin"/>
    <property type="match status" value="2"/>
</dbReference>
<name>A0A803TTC6_ANOCA</name>
<keyword evidence="1" id="KW-0732">Signal</keyword>
<organism evidence="4 5">
    <name type="scientific">Anolis carolinensis</name>
    <name type="common">Green anole</name>
    <name type="synonym">American chameleon</name>
    <dbReference type="NCBI Taxonomy" id="28377"/>
    <lineage>
        <taxon>Eukaryota</taxon>
        <taxon>Metazoa</taxon>
        <taxon>Chordata</taxon>
        <taxon>Craniata</taxon>
        <taxon>Vertebrata</taxon>
        <taxon>Euteleostomi</taxon>
        <taxon>Lepidosauria</taxon>
        <taxon>Squamata</taxon>
        <taxon>Bifurcata</taxon>
        <taxon>Unidentata</taxon>
        <taxon>Episquamata</taxon>
        <taxon>Toxicofera</taxon>
        <taxon>Iguania</taxon>
        <taxon>Dactyloidae</taxon>
        <taxon>Anolis</taxon>
    </lineage>
</organism>
<dbReference type="InterPro" id="IPR013098">
    <property type="entry name" value="Ig_I-set"/>
</dbReference>
<reference evidence="4" key="1">
    <citation type="submission" date="2009-12" db="EMBL/GenBank/DDBJ databases">
        <title>The Genome Sequence of Anolis carolinensis (Green Anole Lizard).</title>
        <authorList>
            <consortium name="The Genome Sequencing Platform"/>
            <person name="Di Palma F."/>
            <person name="Alfoldi J."/>
            <person name="Heiman D."/>
            <person name="Young S."/>
            <person name="Grabherr M."/>
            <person name="Johnson J."/>
            <person name="Lander E.S."/>
            <person name="Lindblad-Toh K."/>
        </authorList>
    </citation>
    <scope>NUCLEOTIDE SEQUENCE [LARGE SCALE GENOMIC DNA]</scope>
    <source>
        <strain evidence="4">JBL SC #1</strain>
    </source>
</reference>
<dbReference type="InterPro" id="IPR003598">
    <property type="entry name" value="Ig_sub2"/>
</dbReference>
<evidence type="ECO:0000313" key="4">
    <source>
        <dbReference type="Ensembl" id="ENSACAP00000038466.1"/>
    </source>
</evidence>
<dbReference type="InterPro" id="IPR050958">
    <property type="entry name" value="Cell_Adh-Cytoskel_Orgn"/>
</dbReference>
<feature type="domain" description="Ig-like" evidence="3">
    <location>
        <begin position="1"/>
        <end position="86"/>
    </location>
</feature>
<feature type="domain" description="Ig-like" evidence="3">
    <location>
        <begin position="91"/>
        <end position="179"/>
    </location>
</feature>
<dbReference type="PROSITE" id="PS50835">
    <property type="entry name" value="IG_LIKE"/>
    <property type="match status" value="2"/>
</dbReference>
<sequence>TKKLKKMDSIKGSFVHLECIVSGSHPISIQWYKDGKEITASDKHKYSFHDNTAFLEINQLEGADSGSYTCEATNKAGRNQCSAYLTVKEPPCFVEKPQSQDVVPAARVQFKALVSGTPPIQIKWFKDSKELISTASRSVYKDDTSSLLELFSAKTSDSGNYICQISNDVGSTTCKTTLFVKGLQLYILCSYLGSQALNSVCLCPYYV</sequence>
<dbReference type="Gene3D" id="2.60.40.10">
    <property type="entry name" value="Immunoglobulins"/>
    <property type="match status" value="2"/>
</dbReference>
<proteinExistence type="predicted"/>
<protein>
    <recommendedName>
        <fullName evidence="3">Ig-like domain-containing protein</fullName>
    </recommendedName>
</protein>
<dbReference type="SMART" id="SM00409">
    <property type="entry name" value="IG"/>
    <property type="match status" value="2"/>
</dbReference>
<evidence type="ECO:0000256" key="2">
    <source>
        <dbReference type="ARBA" id="ARBA00023157"/>
    </source>
</evidence>
<dbReference type="InterPro" id="IPR003599">
    <property type="entry name" value="Ig_sub"/>
</dbReference>
<dbReference type="Ensembl" id="ENSACAT00000056386.1">
    <property type="protein sequence ID" value="ENSACAP00000038466.1"/>
    <property type="gene ID" value="ENSACAG00000038972.1"/>
</dbReference>
<dbReference type="InterPro" id="IPR036179">
    <property type="entry name" value="Ig-like_dom_sf"/>
</dbReference>
<dbReference type="GeneTree" id="ENSGT01110000267173"/>
<reference evidence="4" key="2">
    <citation type="submission" date="2025-08" db="UniProtKB">
        <authorList>
            <consortium name="Ensembl"/>
        </authorList>
    </citation>
    <scope>IDENTIFICATION</scope>
</reference>
<dbReference type="InterPro" id="IPR007110">
    <property type="entry name" value="Ig-like_dom"/>
</dbReference>